<keyword evidence="3" id="KW-1185">Reference proteome</keyword>
<feature type="chain" id="PRO_5013179361" description="Outer membrane protein beta-barrel domain-containing protein" evidence="1">
    <location>
        <begin position="19"/>
        <end position="254"/>
    </location>
</feature>
<name>A0A1P9WSV3_9BACT</name>
<gene>
    <name evidence="2" type="ORF">AWR27_03395</name>
</gene>
<evidence type="ECO:0008006" key="4">
    <source>
        <dbReference type="Google" id="ProtNLM"/>
    </source>
</evidence>
<proteinExistence type="predicted"/>
<feature type="signal peptide" evidence="1">
    <location>
        <begin position="1"/>
        <end position="18"/>
    </location>
</feature>
<sequence length="254" mass="28406">MRKILVALFTLLSVCSFAQSPVATRLSSGIDLGMGYTKDNYNPSFAYYQLLNLGEKKRFSVGWTFRFAPYYGDNLNFYTAPARLTREKSGFSALAAPLVERNIDTVRFDFITATSANLGIRVQVNLGIVDIGASADLLGITYGRWRTATYRSSTGLFQPDSSGSVPQPFRGANNQQRGYPTRFNVRMLGDNDIGTLNTEVYARLKITQNIKLKLGYQWLTVGVTMQNRDVVSDNNRFRHRAGLAYAALTFPLFN</sequence>
<dbReference type="EMBL" id="CP014263">
    <property type="protein sequence ID" value="AQG78465.1"/>
    <property type="molecule type" value="Genomic_DNA"/>
</dbReference>
<keyword evidence="1" id="KW-0732">Signal</keyword>
<dbReference type="STRING" id="1178516.AWR27_03395"/>
<evidence type="ECO:0000313" key="3">
    <source>
        <dbReference type="Proteomes" id="UP000187941"/>
    </source>
</evidence>
<dbReference type="AlphaFoldDB" id="A0A1P9WSV3"/>
<dbReference type="Proteomes" id="UP000187941">
    <property type="component" value="Chromosome"/>
</dbReference>
<dbReference type="RefSeq" id="WP_077129905.1">
    <property type="nucleotide sequence ID" value="NZ_CP014263.1"/>
</dbReference>
<protein>
    <recommendedName>
        <fullName evidence="4">Outer membrane protein beta-barrel domain-containing protein</fullName>
    </recommendedName>
</protein>
<reference evidence="2 3" key="1">
    <citation type="submission" date="2016-01" db="EMBL/GenBank/DDBJ databases">
        <authorList>
            <person name="Oliw E.H."/>
        </authorList>
    </citation>
    <scope>NUCLEOTIDE SEQUENCE [LARGE SCALE GENOMIC DNA]</scope>
    <source>
        <strain evidence="2 3">DY10</strain>
    </source>
</reference>
<organism evidence="2 3">
    <name type="scientific">Spirosoma montaniterrae</name>
    <dbReference type="NCBI Taxonomy" id="1178516"/>
    <lineage>
        <taxon>Bacteria</taxon>
        <taxon>Pseudomonadati</taxon>
        <taxon>Bacteroidota</taxon>
        <taxon>Cytophagia</taxon>
        <taxon>Cytophagales</taxon>
        <taxon>Cytophagaceae</taxon>
        <taxon>Spirosoma</taxon>
    </lineage>
</organism>
<evidence type="ECO:0000313" key="2">
    <source>
        <dbReference type="EMBL" id="AQG78465.1"/>
    </source>
</evidence>
<dbReference type="KEGG" id="smon:AWR27_03395"/>
<accession>A0A1P9WSV3</accession>
<evidence type="ECO:0000256" key="1">
    <source>
        <dbReference type="SAM" id="SignalP"/>
    </source>
</evidence>
<dbReference type="OrthoDB" id="947982at2"/>